<gene>
    <name evidence="1" type="ORF">FWJ32_01400</name>
</gene>
<protein>
    <recommendedName>
        <fullName evidence="3">NTP pyrophosphohydrolase MazG putative catalytic core domain-containing protein</fullName>
    </recommendedName>
</protein>
<dbReference type="EMBL" id="VTPS01000001">
    <property type="protein sequence ID" value="TZE83561.1"/>
    <property type="molecule type" value="Genomic_DNA"/>
</dbReference>
<dbReference type="RefSeq" id="WP_149544180.1">
    <property type="nucleotide sequence ID" value="NZ_VTPS01000001.1"/>
</dbReference>
<evidence type="ECO:0008006" key="3">
    <source>
        <dbReference type="Google" id="ProtNLM"/>
    </source>
</evidence>
<name>A0A5D8QGD6_9THEO</name>
<sequence length="115" mass="12919">MELLFKAVQAEIDRELQRAEVKFGPKNNSPHESYAVIKEELEEAMNDAVEAAAHLEEYWDAVKTDDRDEQNSILFDLKRIAALAACEMIQVAAMAQKALNGYEKQKNYAATGTGR</sequence>
<proteinExistence type="predicted"/>
<evidence type="ECO:0000313" key="1">
    <source>
        <dbReference type="EMBL" id="TZE83561.1"/>
    </source>
</evidence>
<keyword evidence="2" id="KW-1185">Reference proteome</keyword>
<organism evidence="1 2">
    <name type="scientific">Calorimonas adulescens</name>
    <dbReference type="NCBI Taxonomy" id="2606906"/>
    <lineage>
        <taxon>Bacteria</taxon>
        <taxon>Bacillati</taxon>
        <taxon>Bacillota</taxon>
        <taxon>Clostridia</taxon>
        <taxon>Thermoanaerobacterales</taxon>
        <taxon>Thermoanaerobacteraceae</taxon>
        <taxon>Calorimonas</taxon>
    </lineage>
</organism>
<reference evidence="1 2" key="1">
    <citation type="submission" date="2019-08" db="EMBL/GenBank/DDBJ databases">
        <title>Calorimonas adulescens gen. nov., sp. nov., an anaerobic thermophilic bacterium from Sakhalin hot spring.</title>
        <authorList>
            <person name="Khomyakova M.A."/>
            <person name="Merkel A.Y."/>
            <person name="Novikov A."/>
            <person name="Bonch-Osmolovskaya E.A."/>
            <person name="Slobodkin A.I."/>
        </authorList>
    </citation>
    <scope>NUCLEOTIDE SEQUENCE [LARGE SCALE GENOMIC DNA]</scope>
    <source>
        <strain evidence="1 2">A05MB</strain>
    </source>
</reference>
<comment type="caution">
    <text evidence="1">The sequence shown here is derived from an EMBL/GenBank/DDBJ whole genome shotgun (WGS) entry which is preliminary data.</text>
</comment>
<accession>A0A5D8QGD6</accession>
<dbReference type="AlphaFoldDB" id="A0A5D8QGD6"/>
<dbReference type="Proteomes" id="UP000322976">
    <property type="component" value="Unassembled WGS sequence"/>
</dbReference>
<evidence type="ECO:0000313" key="2">
    <source>
        <dbReference type="Proteomes" id="UP000322976"/>
    </source>
</evidence>